<dbReference type="OrthoDB" id="9806505at2"/>
<gene>
    <name evidence="1" type="ORF">RR42_m1926</name>
</gene>
<organism evidence="1 2">
    <name type="scientific">Cupriavidus basilensis</name>
    <dbReference type="NCBI Taxonomy" id="68895"/>
    <lineage>
        <taxon>Bacteria</taxon>
        <taxon>Pseudomonadati</taxon>
        <taxon>Pseudomonadota</taxon>
        <taxon>Betaproteobacteria</taxon>
        <taxon>Burkholderiales</taxon>
        <taxon>Burkholderiaceae</taxon>
        <taxon>Cupriavidus</taxon>
    </lineage>
</organism>
<name>A0A0C4YEX8_9BURK</name>
<dbReference type="Gene3D" id="3.40.50.360">
    <property type="match status" value="1"/>
</dbReference>
<dbReference type="SUPFAM" id="SSF52218">
    <property type="entry name" value="Flavoproteins"/>
    <property type="match status" value="1"/>
</dbReference>
<dbReference type="RefSeq" id="WP_043346073.1">
    <property type="nucleotide sequence ID" value="NZ_CP010536.1"/>
</dbReference>
<proteinExistence type="predicted"/>
<protein>
    <submittedName>
        <fullName evidence="1">Flavodoxins</fullName>
    </submittedName>
</protein>
<dbReference type="EMBL" id="CP010536">
    <property type="protein sequence ID" value="AJG19321.1"/>
    <property type="molecule type" value="Genomic_DNA"/>
</dbReference>
<dbReference type="Proteomes" id="UP000031843">
    <property type="component" value="Chromosome main"/>
</dbReference>
<evidence type="ECO:0000313" key="2">
    <source>
        <dbReference type="Proteomes" id="UP000031843"/>
    </source>
</evidence>
<dbReference type="AlphaFoldDB" id="A0A0C4YEX8"/>
<dbReference type="STRING" id="68895.RR42_m1926"/>
<evidence type="ECO:0000313" key="1">
    <source>
        <dbReference type="EMBL" id="AJG19321.1"/>
    </source>
</evidence>
<dbReference type="InterPro" id="IPR029039">
    <property type="entry name" value="Flavoprotein-like_sf"/>
</dbReference>
<accession>A0A0C4YEX8</accession>
<sequence length="176" mass="18862">MEKILIVYYSRTGTARQAAEELAAQSGWPLAEVGDQASRSGLLGDARCVLDILLQRHVGYRYAGPALDDCQRLVIVAPIWVGHLAAPMRSFLRDHMPLACKTSVICVMARQGAFRAAEEIARLATQPPSPVLALRQADVASGAATQALRAFAEQVEAANGRSGAAQRPAWLSPKEA</sequence>
<keyword evidence="2" id="KW-1185">Reference proteome</keyword>
<reference evidence="1 2" key="1">
    <citation type="journal article" date="2015" name="Genome Announc.">
        <title>Complete Genome Sequence of Cupriavidus basilensis 4G11, Isolated from the Oak Ridge Field Research Center Site.</title>
        <authorList>
            <person name="Ray J."/>
            <person name="Waters R.J."/>
            <person name="Skerker J.M."/>
            <person name="Kuehl J.V."/>
            <person name="Price M.N."/>
            <person name="Huang J."/>
            <person name="Chakraborty R."/>
            <person name="Arkin A.P."/>
            <person name="Deutschbauer A."/>
        </authorList>
    </citation>
    <scope>NUCLEOTIDE SEQUENCE [LARGE SCALE GENOMIC DNA]</scope>
    <source>
        <strain evidence="1">4G11</strain>
    </source>
</reference>
<dbReference type="KEGG" id="cbw:RR42_m1926"/>